<evidence type="ECO:0000313" key="2">
    <source>
        <dbReference type="Proteomes" id="UP000646776"/>
    </source>
</evidence>
<dbReference type="Proteomes" id="UP000646776">
    <property type="component" value="Unassembled WGS sequence"/>
</dbReference>
<sequence length="112" mass="12175">MSASPVPTPSRKRPPSCTALVSAAWAITAGWVRTSGQVTAVSTGHETAWDRAPITDHTKRALPLPVVPRVVVVRYPERLEPGMLGHPRLLDEFRQGVLLARQEISEAGHHVS</sequence>
<reference evidence="1" key="2">
    <citation type="submission" date="2020-09" db="EMBL/GenBank/DDBJ databases">
        <authorList>
            <person name="Sun Q."/>
            <person name="Ohkuma M."/>
        </authorList>
    </citation>
    <scope>NUCLEOTIDE SEQUENCE</scope>
    <source>
        <strain evidence="1">JCM 4125</strain>
    </source>
</reference>
<comment type="caution">
    <text evidence="1">The sequence shown here is derived from an EMBL/GenBank/DDBJ whole genome shotgun (WGS) entry which is preliminary data.</text>
</comment>
<dbReference type="AlphaFoldDB" id="A0A918LY57"/>
<protein>
    <submittedName>
        <fullName evidence="1">Uncharacterized protein</fullName>
    </submittedName>
</protein>
<accession>A0A918LY57</accession>
<dbReference type="EMBL" id="BMSA01000017">
    <property type="protein sequence ID" value="GGT68304.1"/>
    <property type="molecule type" value="Genomic_DNA"/>
</dbReference>
<organism evidence="1 2">
    <name type="scientific">Streptomyces phaeofaciens</name>
    <dbReference type="NCBI Taxonomy" id="68254"/>
    <lineage>
        <taxon>Bacteria</taxon>
        <taxon>Bacillati</taxon>
        <taxon>Actinomycetota</taxon>
        <taxon>Actinomycetes</taxon>
        <taxon>Kitasatosporales</taxon>
        <taxon>Streptomycetaceae</taxon>
        <taxon>Streptomyces</taxon>
    </lineage>
</organism>
<reference evidence="1" key="1">
    <citation type="journal article" date="2014" name="Int. J. Syst. Evol. Microbiol.">
        <title>Complete genome sequence of Corynebacterium casei LMG S-19264T (=DSM 44701T), isolated from a smear-ripened cheese.</title>
        <authorList>
            <consortium name="US DOE Joint Genome Institute (JGI-PGF)"/>
            <person name="Walter F."/>
            <person name="Albersmeier A."/>
            <person name="Kalinowski J."/>
            <person name="Ruckert C."/>
        </authorList>
    </citation>
    <scope>NUCLEOTIDE SEQUENCE</scope>
    <source>
        <strain evidence="1">JCM 4125</strain>
    </source>
</reference>
<name>A0A918LY57_9ACTN</name>
<evidence type="ECO:0000313" key="1">
    <source>
        <dbReference type="EMBL" id="GGT68304.1"/>
    </source>
</evidence>
<gene>
    <name evidence="1" type="ORF">GCM10010226_52600</name>
</gene>
<keyword evidence="2" id="KW-1185">Reference proteome</keyword>
<proteinExistence type="predicted"/>